<evidence type="ECO:0000259" key="7">
    <source>
        <dbReference type="Pfam" id="PF02687"/>
    </source>
</evidence>
<feature type="transmembrane region" description="Helical" evidence="6">
    <location>
        <begin position="722"/>
        <end position="742"/>
    </location>
</feature>
<protein>
    <submittedName>
        <fullName evidence="9">Duplicated orphan permease</fullName>
    </submittedName>
</protein>
<dbReference type="Proteomes" id="UP000184212">
    <property type="component" value="Unassembled WGS sequence"/>
</dbReference>
<evidence type="ECO:0000256" key="1">
    <source>
        <dbReference type="ARBA" id="ARBA00004651"/>
    </source>
</evidence>
<feature type="transmembrane region" description="Helical" evidence="6">
    <location>
        <begin position="670"/>
        <end position="691"/>
    </location>
</feature>
<evidence type="ECO:0000256" key="4">
    <source>
        <dbReference type="ARBA" id="ARBA00022989"/>
    </source>
</evidence>
<comment type="subcellular location">
    <subcellularLocation>
        <location evidence="1">Cell membrane</location>
        <topology evidence="1">Multi-pass membrane protein</topology>
    </subcellularLocation>
</comment>
<feature type="transmembrane region" description="Helical" evidence="6">
    <location>
        <begin position="20"/>
        <end position="41"/>
    </location>
</feature>
<keyword evidence="2" id="KW-1003">Cell membrane</keyword>
<feature type="domain" description="ABC3 transporter permease C-terminal" evidence="7">
    <location>
        <begin position="290"/>
        <end position="405"/>
    </location>
</feature>
<dbReference type="EMBL" id="FQWQ01000002">
    <property type="protein sequence ID" value="SHH34608.1"/>
    <property type="molecule type" value="Genomic_DNA"/>
</dbReference>
<dbReference type="PANTHER" id="PTHR30572">
    <property type="entry name" value="MEMBRANE COMPONENT OF TRANSPORTER-RELATED"/>
    <property type="match status" value="1"/>
</dbReference>
<evidence type="ECO:0000256" key="5">
    <source>
        <dbReference type="ARBA" id="ARBA00023136"/>
    </source>
</evidence>
<feature type="transmembrane region" description="Helical" evidence="6">
    <location>
        <begin position="754"/>
        <end position="771"/>
    </location>
</feature>
<feature type="domain" description="MacB-like periplasmic core" evidence="8">
    <location>
        <begin position="432"/>
        <end position="629"/>
    </location>
</feature>
<gene>
    <name evidence="9" type="ORF">SAMN04488109_3797</name>
</gene>
<name>A0A1M5S8L2_9BACT</name>
<dbReference type="Pfam" id="PF02687">
    <property type="entry name" value="FtsX"/>
    <property type="match status" value="2"/>
</dbReference>
<evidence type="ECO:0000256" key="6">
    <source>
        <dbReference type="SAM" id="Phobius"/>
    </source>
</evidence>
<dbReference type="GO" id="GO:0005886">
    <property type="term" value="C:plasma membrane"/>
    <property type="evidence" value="ECO:0007669"/>
    <property type="project" value="UniProtKB-SubCell"/>
</dbReference>
<evidence type="ECO:0000313" key="9">
    <source>
        <dbReference type="EMBL" id="SHH34608.1"/>
    </source>
</evidence>
<dbReference type="Pfam" id="PF12704">
    <property type="entry name" value="MacB_PCD"/>
    <property type="match status" value="2"/>
</dbReference>
<sequence>MILHHLLLVFRNFKRFKSTFLINLIGLSTGLTCAVLIFLWVNDELTVDTFHKNDARLFSVMTYKKLTEGIDTSPSTPAILREALIAEVPEFENVATSVAFNEPYEFSVSADAKHVSAVGQLISEDYFKVFSYTFLQGDPANVLTDKGSIVISETLAKKFFNTTDHVVGKVVDWEVLNIKKQFVITGVYKELPTTASDRFDFALSFEVYKEIVGKEALTYGNFGTNTYAVLKEGVRPADVDAKIADFIKRKDPTSHVTLFLQRYSERYLYGHYENGVQAGGRIEYVRLFSLIAIFILIIACINFMNLSTAKATTRMKEVGIKKAIGAGRRTLMAQHLVESLLMAFLSLAVAVLVVDLLLPLFNDVTGKQLTLNFTGRFVLALVGIATATGLLAGSYPAFYLSGFNPALVLKGQFVNSANEFWARKGLVVFQFALSIVFIVSVMVIYKQIEYVQTKNIGFDKDNIIYFKPSGKVGESLETFLTEVRQMPGVVNASSSAHAMVRAENSTTGMEWDGKNPADIIPFENVGVNYQMVETLGVEMLAGRTFSSQFGDERSKIIFNEAAIDVMGLKDPVGKEITMWGKKMQIIGVVKNFHFQSLHENVKPLFFRYVPDETLHVMVKIEGGKTKETLERLGRFYTTFNPGFTFDYKFLDQDYQAQYVAEKRVAILSRYFAALAIIISCLGLFGLAAFTAERRLKEMGIRKVLGSSEAGIVYLLTKDFTRIVLVSIVIGLPASYFVVRYWLDTFVFKIDLSGWYFVSAGGVSLLIAWLTVSTQAFKAARINPSKCLKEQ</sequence>
<evidence type="ECO:0000313" key="10">
    <source>
        <dbReference type="Proteomes" id="UP000184212"/>
    </source>
</evidence>
<dbReference type="InterPro" id="IPR003838">
    <property type="entry name" value="ABC3_permease_C"/>
</dbReference>
<feature type="transmembrane region" description="Helical" evidence="6">
    <location>
        <begin position="378"/>
        <end position="400"/>
    </location>
</feature>
<dbReference type="RefSeq" id="WP_073136930.1">
    <property type="nucleotide sequence ID" value="NZ_FQWQ01000002.1"/>
</dbReference>
<accession>A0A1M5S8L2</accession>
<dbReference type="AlphaFoldDB" id="A0A1M5S8L2"/>
<feature type="domain" description="ABC3 transporter permease C-terminal" evidence="7">
    <location>
        <begin position="671"/>
        <end position="783"/>
    </location>
</feature>
<dbReference type="InterPro" id="IPR050250">
    <property type="entry name" value="Macrolide_Exporter_MacB"/>
</dbReference>
<dbReference type="GO" id="GO:0022857">
    <property type="term" value="F:transmembrane transporter activity"/>
    <property type="evidence" value="ECO:0007669"/>
    <property type="project" value="TreeGrafter"/>
</dbReference>
<organism evidence="9 10">
    <name type="scientific">Chryseolinea serpens</name>
    <dbReference type="NCBI Taxonomy" id="947013"/>
    <lineage>
        <taxon>Bacteria</taxon>
        <taxon>Pseudomonadati</taxon>
        <taxon>Bacteroidota</taxon>
        <taxon>Cytophagia</taxon>
        <taxon>Cytophagales</taxon>
        <taxon>Fulvivirgaceae</taxon>
        <taxon>Chryseolinea</taxon>
    </lineage>
</organism>
<keyword evidence="10" id="KW-1185">Reference proteome</keyword>
<evidence type="ECO:0000259" key="8">
    <source>
        <dbReference type="Pfam" id="PF12704"/>
    </source>
</evidence>
<feature type="transmembrane region" description="Helical" evidence="6">
    <location>
        <begin position="284"/>
        <end position="306"/>
    </location>
</feature>
<dbReference type="OrthoDB" id="5933722at2"/>
<feature type="transmembrane region" description="Helical" evidence="6">
    <location>
        <begin position="421"/>
        <end position="445"/>
    </location>
</feature>
<proteinExistence type="predicted"/>
<keyword evidence="4 6" id="KW-1133">Transmembrane helix</keyword>
<reference evidence="9 10" key="1">
    <citation type="submission" date="2016-11" db="EMBL/GenBank/DDBJ databases">
        <authorList>
            <person name="Jaros S."/>
            <person name="Januszkiewicz K."/>
            <person name="Wedrychowicz H."/>
        </authorList>
    </citation>
    <scope>NUCLEOTIDE SEQUENCE [LARGE SCALE GENOMIC DNA]</scope>
    <source>
        <strain evidence="9 10">DSM 24574</strain>
    </source>
</reference>
<keyword evidence="3 6" id="KW-0812">Transmembrane</keyword>
<dbReference type="InterPro" id="IPR025857">
    <property type="entry name" value="MacB_PCD"/>
</dbReference>
<keyword evidence="5 6" id="KW-0472">Membrane</keyword>
<dbReference type="STRING" id="947013.SAMN04488109_3797"/>
<evidence type="ECO:0000256" key="2">
    <source>
        <dbReference type="ARBA" id="ARBA00022475"/>
    </source>
</evidence>
<feature type="domain" description="MacB-like periplasmic core" evidence="8">
    <location>
        <begin position="21"/>
        <end position="244"/>
    </location>
</feature>
<dbReference type="PANTHER" id="PTHR30572:SF18">
    <property type="entry name" value="ABC-TYPE MACROLIDE FAMILY EXPORT SYSTEM PERMEASE COMPONENT 2"/>
    <property type="match status" value="1"/>
</dbReference>
<evidence type="ECO:0000256" key="3">
    <source>
        <dbReference type="ARBA" id="ARBA00022692"/>
    </source>
</evidence>
<feature type="transmembrane region" description="Helical" evidence="6">
    <location>
        <begin position="336"/>
        <end position="358"/>
    </location>
</feature>